<dbReference type="RefSeq" id="WP_189316878.1">
    <property type="nucleotide sequence ID" value="NZ_BMQA01000075.1"/>
</dbReference>
<reference evidence="1" key="2">
    <citation type="submission" date="2020-09" db="EMBL/GenBank/DDBJ databases">
        <authorList>
            <person name="Sun Q."/>
            <person name="Ohkuma M."/>
        </authorList>
    </citation>
    <scope>NUCLEOTIDE SEQUENCE</scope>
    <source>
        <strain evidence="1">JCM 3086</strain>
    </source>
</reference>
<comment type="caution">
    <text evidence="1">The sequence shown here is derived from an EMBL/GenBank/DDBJ whole genome shotgun (WGS) entry which is preliminary data.</text>
</comment>
<organism evidence="1 2">
    <name type="scientific">Streptomyces brasiliensis</name>
    <dbReference type="NCBI Taxonomy" id="1954"/>
    <lineage>
        <taxon>Bacteria</taxon>
        <taxon>Bacillati</taxon>
        <taxon>Actinomycetota</taxon>
        <taxon>Actinomycetes</taxon>
        <taxon>Kitasatosporales</taxon>
        <taxon>Streptomycetaceae</taxon>
        <taxon>Streptomyces</taxon>
    </lineage>
</organism>
<evidence type="ECO:0000313" key="1">
    <source>
        <dbReference type="EMBL" id="GGJ63193.1"/>
    </source>
</evidence>
<keyword evidence="2" id="KW-1185">Reference proteome</keyword>
<accession>A0A917P5X7</accession>
<reference evidence="1" key="1">
    <citation type="journal article" date="2014" name="Int. J. Syst. Evol. Microbiol.">
        <title>Complete genome sequence of Corynebacterium casei LMG S-19264T (=DSM 44701T), isolated from a smear-ripened cheese.</title>
        <authorList>
            <consortium name="US DOE Joint Genome Institute (JGI-PGF)"/>
            <person name="Walter F."/>
            <person name="Albersmeier A."/>
            <person name="Kalinowski J."/>
            <person name="Ruckert C."/>
        </authorList>
    </citation>
    <scope>NUCLEOTIDE SEQUENCE</scope>
    <source>
        <strain evidence="1">JCM 3086</strain>
    </source>
</reference>
<dbReference type="AlphaFoldDB" id="A0A917P5X7"/>
<sequence length="170" mass="19184">MILNPPGLTPGSAERLPHWPYVQAVDHALTLPRGIPPGKVRAACTPRERGRTMYIVLVWDISRTVDRMSEVRFYWHEETGWAWALLGVAPSIASRMRPIIALHRVFAVPQDVAGVAERIVHRRLTNLGEYGAEWDRAPEVRATIDLFRTTLNKPGGMWTGNPCLPETTER</sequence>
<dbReference type="Proteomes" id="UP000657574">
    <property type="component" value="Unassembled WGS sequence"/>
</dbReference>
<name>A0A917P5X7_9ACTN</name>
<protein>
    <submittedName>
        <fullName evidence="1">Uncharacterized protein</fullName>
    </submittedName>
</protein>
<gene>
    <name evidence="1" type="ORF">GCM10010121_087380</name>
</gene>
<evidence type="ECO:0000313" key="2">
    <source>
        <dbReference type="Proteomes" id="UP000657574"/>
    </source>
</evidence>
<proteinExistence type="predicted"/>
<dbReference type="EMBL" id="BMQA01000075">
    <property type="protein sequence ID" value="GGJ63193.1"/>
    <property type="molecule type" value="Genomic_DNA"/>
</dbReference>